<comment type="caution">
    <text evidence="3">The sequence shown here is derived from an EMBL/GenBank/DDBJ whole genome shotgun (WGS) entry which is preliminary data.</text>
</comment>
<evidence type="ECO:0000256" key="2">
    <source>
        <dbReference type="SAM" id="Phobius"/>
    </source>
</evidence>
<protein>
    <submittedName>
        <fullName evidence="3">Uncharacterized protein</fullName>
    </submittedName>
</protein>
<dbReference type="Proteomes" id="UP000193144">
    <property type="component" value="Unassembled WGS sequence"/>
</dbReference>
<proteinExistence type="predicted"/>
<feature type="region of interest" description="Disordered" evidence="1">
    <location>
        <begin position="215"/>
        <end position="245"/>
    </location>
</feature>
<evidence type="ECO:0000313" key="3">
    <source>
        <dbReference type="EMBL" id="ORY18728.1"/>
    </source>
</evidence>
<dbReference type="EMBL" id="MCFA01000005">
    <property type="protein sequence ID" value="ORY18728.1"/>
    <property type="molecule type" value="Genomic_DNA"/>
</dbReference>
<keyword evidence="4" id="KW-1185">Reference proteome</keyword>
<accession>A0A1Y2A891</accession>
<keyword evidence="2" id="KW-0472">Membrane</keyword>
<dbReference type="AlphaFoldDB" id="A0A1Y2A891"/>
<gene>
    <name evidence="3" type="ORF">BCR34DRAFT_582671</name>
</gene>
<evidence type="ECO:0000256" key="1">
    <source>
        <dbReference type="SAM" id="MobiDB-lite"/>
    </source>
</evidence>
<sequence>MLMRIKWGNSTEHVYKFNCDSRDIALHINPYHYAAAMETQSGAGLAHTLQTVTFATLAFAIIALLPKLNYRSSLAKLFVFGGSLRGGKQRQLFLRFAKKIYRDGYKKFSGYRFASSDEGDTVVVPTSFLRELRKLPDHVPSLLQALDKVRDTQTLGVVLCVNPSRSMESKYTGLDTNLTSRNHSVRSDLTPALGRLNATICDEVDVAIGPYLLPCKDRPESRQNAKKDDPRMAETRRHDGVDDGP</sequence>
<feature type="transmembrane region" description="Helical" evidence="2">
    <location>
        <begin position="45"/>
        <end position="65"/>
    </location>
</feature>
<name>A0A1Y2A891_9PLEO</name>
<reference evidence="3 4" key="1">
    <citation type="submission" date="2016-07" db="EMBL/GenBank/DDBJ databases">
        <title>Pervasive Adenine N6-methylation of Active Genes in Fungi.</title>
        <authorList>
            <consortium name="DOE Joint Genome Institute"/>
            <person name="Mondo S.J."/>
            <person name="Dannebaum R.O."/>
            <person name="Kuo R.C."/>
            <person name="Labutti K."/>
            <person name="Haridas S."/>
            <person name="Kuo A."/>
            <person name="Salamov A."/>
            <person name="Ahrendt S.R."/>
            <person name="Lipzen A."/>
            <person name="Sullivan W."/>
            <person name="Andreopoulos W.B."/>
            <person name="Clum A."/>
            <person name="Lindquist E."/>
            <person name="Daum C."/>
            <person name="Ramamoorthy G.K."/>
            <person name="Gryganskyi A."/>
            <person name="Culley D."/>
            <person name="Magnuson J.K."/>
            <person name="James T.Y."/>
            <person name="O'Malley M.A."/>
            <person name="Stajich J.E."/>
            <person name="Spatafora J.W."/>
            <person name="Visel A."/>
            <person name="Grigoriev I.V."/>
        </authorList>
    </citation>
    <scope>NUCLEOTIDE SEQUENCE [LARGE SCALE GENOMIC DNA]</scope>
    <source>
        <strain evidence="3 4">CBS 115471</strain>
    </source>
</reference>
<keyword evidence="2" id="KW-1133">Transmembrane helix</keyword>
<evidence type="ECO:0000313" key="4">
    <source>
        <dbReference type="Proteomes" id="UP000193144"/>
    </source>
</evidence>
<organism evidence="3 4">
    <name type="scientific">Clohesyomyces aquaticus</name>
    <dbReference type="NCBI Taxonomy" id="1231657"/>
    <lineage>
        <taxon>Eukaryota</taxon>
        <taxon>Fungi</taxon>
        <taxon>Dikarya</taxon>
        <taxon>Ascomycota</taxon>
        <taxon>Pezizomycotina</taxon>
        <taxon>Dothideomycetes</taxon>
        <taxon>Pleosporomycetidae</taxon>
        <taxon>Pleosporales</taxon>
        <taxon>Lindgomycetaceae</taxon>
        <taxon>Clohesyomyces</taxon>
    </lineage>
</organism>
<dbReference type="OrthoDB" id="1844152at2759"/>
<keyword evidence="2" id="KW-0812">Transmembrane</keyword>
<dbReference type="STRING" id="1231657.A0A1Y2A891"/>